<name>A0ACC0FGK6_9ERIC</name>
<keyword evidence="2" id="KW-1185">Reference proteome</keyword>
<dbReference type="EMBL" id="CM045771">
    <property type="protein sequence ID" value="KAI7987943.1"/>
    <property type="molecule type" value="Genomic_DNA"/>
</dbReference>
<comment type="caution">
    <text evidence="1">The sequence shown here is derived from an EMBL/GenBank/DDBJ whole genome shotgun (WGS) entry which is preliminary data.</text>
</comment>
<evidence type="ECO:0000313" key="2">
    <source>
        <dbReference type="Proteomes" id="UP001060215"/>
    </source>
</evidence>
<dbReference type="Proteomes" id="UP001060215">
    <property type="component" value="Chromosome 14"/>
</dbReference>
<gene>
    <name evidence="1" type="ORF">LOK49_LG13G00999</name>
</gene>
<protein>
    <submittedName>
        <fullName evidence="1">Uncharacterized protein</fullName>
    </submittedName>
</protein>
<accession>A0ACC0FGK6</accession>
<reference evidence="1 2" key="1">
    <citation type="journal article" date="2022" name="Plant J.">
        <title>Chromosome-level genome of Camellia lanceoleosa provides a valuable resource for understanding genome evolution and self-incompatibility.</title>
        <authorList>
            <person name="Gong W."/>
            <person name="Xiao S."/>
            <person name="Wang L."/>
            <person name="Liao Z."/>
            <person name="Chang Y."/>
            <person name="Mo W."/>
            <person name="Hu G."/>
            <person name="Li W."/>
            <person name="Zhao G."/>
            <person name="Zhu H."/>
            <person name="Hu X."/>
            <person name="Ji K."/>
            <person name="Xiang X."/>
            <person name="Song Q."/>
            <person name="Yuan D."/>
            <person name="Jin S."/>
            <person name="Zhang L."/>
        </authorList>
    </citation>
    <scope>NUCLEOTIDE SEQUENCE [LARGE SCALE GENOMIC DNA]</scope>
    <source>
        <strain evidence="1">SQ_2022a</strain>
    </source>
</reference>
<organism evidence="1 2">
    <name type="scientific">Camellia lanceoleosa</name>
    <dbReference type="NCBI Taxonomy" id="1840588"/>
    <lineage>
        <taxon>Eukaryota</taxon>
        <taxon>Viridiplantae</taxon>
        <taxon>Streptophyta</taxon>
        <taxon>Embryophyta</taxon>
        <taxon>Tracheophyta</taxon>
        <taxon>Spermatophyta</taxon>
        <taxon>Magnoliopsida</taxon>
        <taxon>eudicotyledons</taxon>
        <taxon>Gunneridae</taxon>
        <taxon>Pentapetalae</taxon>
        <taxon>asterids</taxon>
        <taxon>Ericales</taxon>
        <taxon>Theaceae</taxon>
        <taxon>Camellia</taxon>
    </lineage>
</organism>
<evidence type="ECO:0000313" key="1">
    <source>
        <dbReference type="EMBL" id="KAI7987943.1"/>
    </source>
</evidence>
<proteinExistence type="predicted"/>
<sequence>MPPEEVSSLTRKKRLNLAISGEVLCAWRDSITAGQNFHCALALGFYTRCSEDQFECEGENVPYEDNPMSYDYDIVETDAITENHLHVLILGVAGAESFTLLLGGASRLKWMSVEQPIVMALRACLSALLLRKVRILHFIIKPEDLFGEICGPFDTIL</sequence>